<dbReference type="EMBL" id="JAALDK010000001">
    <property type="protein sequence ID" value="NUX99791.1"/>
    <property type="molecule type" value="Genomic_DNA"/>
</dbReference>
<dbReference type="RefSeq" id="WP_176106387.1">
    <property type="nucleotide sequence ID" value="NZ_JAALDK010000001.1"/>
</dbReference>
<organism evidence="1 2">
    <name type="scientific">Paraburkholderia youngii</name>
    <dbReference type="NCBI Taxonomy" id="2782701"/>
    <lineage>
        <taxon>Bacteria</taxon>
        <taxon>Pseudomonadati</taxon>
        <taxon>Pseudomonadota</taxon>
        <taxon>Betaproteobacteria</taxon>
        <taxon>Burkholderiales</taxon>
        <taxon>Burkholderiaceae</taxon>
        <taxon>Paraburkholderia</taxon>
    </lineage>
</organism>
<sequence>MLTESLAIPTVIVNGTPIEVDKYLMAALWTADGAHASVMDVAQWRERLRERGDDFASHEAACYYWLCENRAGCPPWAYPK</sequence>
<name>A0A7Y6MXI9_9BURK</name>
<dbReference type="GeneID" id="301100424"/>
<evidence type="ECO:0000313" key="1">
    <source>
        <dbReference type="EMBL" id="NUX99791.1"/>
    </source>
</evidence>
<proteinExistence type="predicted"/>
<reference evidence="1 2" key="1">
    <citation type="submission" date="2020-02" db="EMBL/GenBank/DDBJ databases">
        <title>Paraburkholderia simonii sp. nov. and Paraburkholderia youngii sp. nov. Brazilian and Mexican Mimosa-associated rhizobia.</title>
        <authorList>
            <person name="Mavima L."/>
            <person name="Beukes C.W."/>
            <person name="Chan W.Y."/>
            <person name="Palmer M."/>
            <person name="De Meyer S.E."/>
            <person name="James E.K."/>
            <person name="Venter S.N."/>
            <person name="Steenkamp E.T."/>
        </authorList>
    </citation>
    <scope>NUCLEOTIDE SEQUENCE [LARGE SCALE GENOMIC DNA]</scope>
    <source>
        <strain evidence="1 2">JPY169</strain>
    </source>
</reference>
<accession>A0A7Y6MXI9</accession>
<dbReference type="AlphaFoldDB" id="A0A7Y6MXI9"/>
<gene>
    <name evidence="1" type="ORF">G5S42_08755</name>
</gene>
<dbReference type="Proteomes" id="UP000594380">
    <property type="component" value="Unassembled WGS sequence"/>
</dbReference>
<evidence type="ECO:0000313" key="2">
    <source>
        <dbReference type="Proteomes" id="UP000594380"/>
    </source>
</evidence>
<comment type="caution">
    <text evidence="1">The sequence shown here is derived from an EMBL/GenBank/DDBJ whole genome shotgun (WGS) entry which is preliminary data.</text>
</comment>
<protein>
    <submittedName>
        <fullName evidence="1">Uncharacterized protein</fullName>
    </submittedName>
</protein>